<dbReference type="Proteomes" id="UP000004116">
    <property type="component" value="Unassembled WGS sequence"/>
</dbReference>
<accession>G2H227</accession>
<dbReference type="AlphaFoldDB" id="G2H227"/>
<comment type="caution">
    <text evidence="1">The sequence shown here is derived from an EMBL/GenBank/DDBJ whole genome shotgun (WGS) entry which is preliminary data.</text>
</comment>
<gene>
    <name evidence="1" type="ORF">Rin_00021240</name>
</gene>
<name>G2H227_9ENTR</name>
<protein>
    <submittedName>
        <fullName evidence="1">Phage integrase</fullName>
    </submittedName>
</protein>
<dbReference type="EMBL" id="AGCA01000503">
    <property type="protein sequence ID" value="EGY27947.1"/>
    <property type="molecule type" value="Genomic_DNA"/>
</dbReference>
<evidence type="ECO:0000313" key="1">
    <source>
        <dbReference type="EMBL" id="EGY27947.1"/>
    </source>
</evidence>
<keyword evidence="2" id="KW-1185">Reference proteome</keyword>
<organism evidence="1 2">
    <name type="scientific">Candidatus Regiella insecticola 5.15</name>
    <dbReference type="NCBI Taxonomy" id="1005043"/>
    <lineage>
        <taxon>Bacteria</taxon>
        <taxon>Pseudomonadati</taxon>
        <taxon>Pseudomonadota</taxon>
        <taxon>Gammaproteobacteria</taxon>
        <taxon>Enterobacterales</taxon>
        <taxon>Enterobacteriaceae</taxon>
        <taxon>aphid secondary symbionts</taxon>
        <taxon>Candidatus Regiella</taxon>
    </lineage>
</organism>
<evidence type="ECO:0000313" key="2">
    <source>
        <dbReference type="Proteomes" id="UP000004116"/>
    </source>
</evidence>
<sequence>MGRKRSKPADNWMPPRTYRGRSAYEFKPKLGGTLTLGEKHPAFFIDHFN</sequence>
<reference evidence="1 2" key="1">
    <citation type="journal article" date="2012" name="Genome Res.">
        <title>Genomic basis of endosymbiont-conferred protection against an insect parasitoid.</title>
        <authorList>
            <person name="Hansen A.K."/>
            <person name="Vorburger C."/>
            <person name="Moran N.A."/>
        </authorList>
    </citation>
    <scope>NUCLEOTIDE SEQUENCE [LARGE SCALE GENOMIC DNA]</scope>
    <source>
        <strain evidence="2">R5.15</strain>
    </source>
</reference>
<feature type="non-terminal residue" evidence="1">
    <location>
        <position position="49"/>
    </location>
</feature>
<proteinExistence type="predicted"/>